<dbReference type="SUPFAM" id="SSF54975">
    <property type="entry name" value="Acylphosphatase/BLUF domain-like"/>
    <property type="match status" value="1"/>
</dbReference>
<dbReference type="SMART" id="SM01034">
    <property type="entry name" value="BLUF"/>
    <property type="match status" value="1"/>
</dbReference>
<feature type="domain" description="BLUF" evidence="1">
    <location>
        <begin position="6"/>
        <end position="97"/>
    </location>
</feature>
<keyword evidence="3" id="KW-1185">Reference proteome</keyword>
<protein>
    <recommendedName>
        <fullName evidence="1">BLUF domain-containing protein</fullName>
    </recommendedName>
</protein>
<evidence type="ECO:0000259" key="1">
    <source>
        <dbReference type="PROSITE" id="PS50925"/>
    </source>
</evidence>
<proteinExistence type="predicted"/>
<comment type="caution">
    <text evidence="2">The sequence shown here is derived from an EMBL/GenBank/DDBJ whole genome shotgun (WGS) entry which is preliminary data.</text>
</comment>
<organism evidence="2 3">
    <name type="scientific">Hymenobacter algoricola</name>
    <dbReference type="NCBI Taxonomy" id="486267"/>
    <lineage>
        <taxon>Bacteria</taxon>
        <taxon>Pseudomonadati</taxon>
        <taxon>Bacteroidota</taxon>
        <taxon>Cytophagia</taxon>
        <taxon>Cytophagales</taxon>
        <taxon>Hymenobacteraceae</taxon>
        <taxon>Hymenobacter</taxon>
    </lineage>
</organism>
<dbReference type="InterPro" id="IPR007024">
    <property type="entry name" value="BLUF_domain"/>
</dbReference>
<sequence>MPAPSLYHLVYQSSATAPFSDQDLESILRQSRAWNMAHELTGVLLYSHGNIMQVLEGTEEEVRYIFGHIERDYRHIRLVKLSDGPIARRNFSQWSMGFKTVDPQDFEHLNGYLNPTRPGYLTTYSDNENISLHELLATFVTENEIRY</sequence>
<gene>
    <name evidence="2" type="ORF">GCM10022406_14510</name>
</gene>
<dbReference type="Pfam" id="PF04940">
    <property type="entry name" value="BLUF"/>
    <property type="match status" value="1"/>
</dbReference>
<dbReference type="RefSeq" id="WP_345112114.1">
    <property type="nucleotide sequence ID" value="NZ_BAABDH010000021.1"/>
</dbReference>
<evidence type="ECO:0000313" key="2">
    <source>
        <dbReference type="EMBL" id="GAA3930244.1"/>
    </source>
</evidence>
<dbReference type="InterPro" id="IPR036046">
    <property type="entry name" value="Acylphosphatase-like_dom_sf"/>
</dbReference>
<name>A0ABP7MW80_9BACT</name>
<evidence type="ECO:0000313" key="3">
    <source>
        <dbReference type="Proteomes" id="UP001499909"/>
    </source>
</evidence>
<reference evidence="3" key="1">
    <citation type="journal article" date="2019" name="Int. J. Syst. Evol. Microbiol.">
        <title>The Global Catalogue of Microorganisms (GCM) 10K type strain sequencing project: providing services to taxonomists for standard genome sequencing and annotation.</title>
        <authorList>
            <consortium name="The Broad Institute Genomics Platform"/>
            <consortium name="The Broad Institute Genome Sequencing Center for Infectious Disease"/>
            <person name="Wu L."/>
            <person name="Ma J."/>
        </authorList>
    </citation>
    <scope>NUCLEOTIDE SEQUENCE [LARGE SCALE GENOMIC DNA]</scope>
    <source>
        <strain evidence="3">JCM 17214</strain>
    </source>
</reference>
<accession>A0ABP7MW80</accession>
<dbReference type="Gene3D" id="3.30.70.100">
    <property type="match status" value="1"/>
</dbReference>
<dbReference type="Proteomes" id="UP001499909">
    <property type="component" value="Unassembled WGS sequence"/>
</dbReference>
<dbReference type="PROSITE" id="PS50925">
    <property type="entry name" value="BLUF"/>
    <property type="match status" value="1"/>
</dbReference>
<dbReference type="EMBL" id="BAABDH010000021">
    <property type="protein sequence ID" value="GAA3930244.1"/>
    <property type="molecule type" value="Genomic_DNA"/>
</dbReference>